<name>A0A517PAJ1_9PLAN</name>
<organism evidence="2 3">
    <name type="scientific">Alienimonas californiensis</name>
    <dbReference type="NCBI Taxonomy" id="2527989"/>
    <lineage>
        <taxon>Bacteria</taxon>
        <taxon>Pseudomonadati</taxon>
        <taxon>Planctomycetota</taxon>
        <taxon>Planctomycetia</taxon>
        <taxon>Planctomycetales</taxon>
        <taxon>Planctomycetaceae</taxon>
        <taxon>Alienimonas</taxon>
    </lineage>
</organism>
<dbReference type="Proteomes" id="UP000318741">
    <property type="component" value="Chromosome"/>
</dbReference>
<reference evidence="2 3" key="1">
    <citation type="submission" date="2019-02" db="EMBL/GenBank/DDBJ databases">
        <title>Deep-cultivation of Planctomycetes and their phenomic and genomic characterization uncovers novel biology.</title>
        <authorList>
            <person name="Wiegand S."/>
            <person name="Jogler M."/>
            <person name="Boedeker C."/>
            <person name="Pinto D."/>
            <person name="Vollmers J."/>
            <person name="Rivas-Marin E."/>
            <person name="Kohn T."/>
            <person name="Peeters S.H."/>
            <person name="Heuer A."/>
            <person name="Rast P."/>
            <person name="Oberbeckmann S."/>
            <person name="Bunk B."/>
            <person name="Jeske O."/>
            <person name="Meyerdierks A."/>
            <person name="Storesund J.E."/>
            <person name="Kallscheuer N."/>
            <person name="Luecker S."/>
            <person name="Lage O.M."/>
            <person name="Pohl T."/>
            <person name="Merkel B.J."/>
            <person name="Hornburger P."/>
            <person name="Mueller R.-W."/>
            <person name="Bruemmer F."/>
            <person name="Labrenz M."/>
            <person name="Spormann A.M."/>
            <person name="Op den Camp H."/>
            <person name="Overmann J."/>
            <person name="Amann R."/>
            <person name="Jetten M.S.M."/>
            <person name="Mascher T."/>
            <person name="Medema M.H."/>
            <person name="Devos D.P."/>
            <person name="Kaster A.-K."/>
            <person name="Ovreas L."/>
            <person name="Rohde M."/>
            <person name="Galperin M.Y."/>
            <person name="Jogler C."/>
        </authorList>
    </citation>
    <scope>NUCLEOTIDE SEQUENCE [LARGE SCALE GENOMIC DNA]</scope>
    <source>
        <strain evidence="2 3">CA12</strain>
    </source>
</reference>
<evidence type="ECO:0000256" key="1">
    <source>
        <dbReference type="SAM" id="MobiDB-lite"/>
    </source>
</evidence>
<evidence type="ECO:0000313" key="2">
    <source>
        <dbReference type="EMBL" id="QDT16397.1"/>
    </source>
</evidence>
<proteinExistence type="predicted"/>
<feature type="region of interest" description="Disordered" evidence="1">
    <location>
        <begin position="127"/>
        <end position="201"/>
    </location>
</feature>
<dbReference type="AlphaFoldDB" id="A0A517PAJ1"/>
<gene>
    <name evidence="2" type="ORF">CA12_24990</name>
</gene>
<feature type="compositionally biased region" description="Basic and acidic residues" evidence="1">
    <location>
        <begin position="238"/>
        <end position="257"/>
    </location>
</feature>
<feature type="region of interest" description="Disordered" evidence="1">
    <location>
        <begin position="1"/>
        <end position="44"/>
    </location>
</feature>
<accession>A0A517PAJ1</accession>
<keyword evidence="3" id="KW-1185">Reference proteome</keyword>
<sequence length="257" mass="27976">MGGTVASNREERPAAAGGPCRGTRDSKAGYARKLHPSGRPDAAPHVYGKAEARFLEIGGILPVGSPVAAASGFASAFRRSTVPGEGEHPHVSFLLLLSPPSKKTEQWNRRVKPVAGLKVRAFRRRPTWRNRPERRPAALPNSAPRRFRTGSGRSTGDWRTPAGRRPRVRADGSGADYRSGAAGRPPVWPWRPGSSSNGRGRLPCTEKQVRALHAFSRRAGVELTEELRRRFGLTTAEELSRRQASEAIDGLKERAGN</sequence>
<evidence type="ECO:0000313" key="3">
    <source>
        <dbReference type="Proteomes" id="UP000318741"/>
    </source>
</evidence>
<protein>
    <submittedName>
        <fullName evidence="2">Uncharacterized protein</fullName>
    </submittedName>
</protein>
<feature type="region of interest" description="Disordered" evidence="1">
    <location>
        <begin position="235"/>
        <end position="257"/>
    </location>
</feature>
<dbReference type="KEGG" id="acaf:CA12_24990"/>
<dbReference type="EMBL" id="CP036265">
    <property type="protein sequence ID" value="QDT16397.1"/>
    <property type="molecule type" value="Genomic_DNA"/>
</dbReference>